<dbReference type="InterPro" id="IPR036396">
    <property type="entry name" value="Cyt_P450_sf"/>
</dbReference>
<keyword evidence="5" id="KW-0560">Oxidoreductase</keyword>
<evidence type="ECO:0000256" key="1">
    <source>
        <dbReference type="ARBA" id="ARBA00001971"/>
    </source>
</evidence>
<dbReference type="GO" id="GO:0020037">
    <property type="term" value="F:heme binding"/>
    <property type="evidence" value="ECO:0007669"/>
    <property type="project" value="InterPro"/>
</dbReference>
<dbReference type="InterPro" id="IPR001128">
    <property type="entry name" value="Cyt_P450"/>
</dbReference>
<keyword evidence="7" id="KW-0503">Monooxygenase</keyword>
<reference evidence="10 11" key="1">
    <citation type="submission" date="2019-03" db="EMBL/GenBank/DDBJ databases">
        <authorList>
            <person name="Gaulin E."/>
            <person name="Dumas B."/>
        </authorList>
    </citation>
    <scope>NUCLEOTIDE SEQUENCE [LARGE SCALE GENOMIC DNA]</scope>
    <source>
        <strain evidence="10">CBS 568.67</strain>
    </source>
</reference>
<evidence type="ECO:0000313" key="9">
    <source>
        <dbReference type="EMBL" id="KAF0684313.1"/>
    </source>
</evidence>
<dbReference type="SUPFAM" id="SSF48484">
    <property type="entry name" value="Lipoxigenase"/>
    <property type="match status" value="1"/>
</dbReference>
<protein>
    <submittedName>
        <fullName evidence="10">Aste57867_23710 protein</fullName>
    </submittedName>
</protein>
<dbReference type="SUPFAM" id="SSF48264">
    <property type="entry name" value="Cytochrome P450"/>
    <property type="match status" value="1"/>
</dbReference>
<evidence type="ECO:0000313" key="11">
    <source>
        <dbReference type="Proteomes" id="UP000332933"/>
    </source>
</evidence>
<dbReference type="GO" id="GO:0016705">
    <property type="term" value="F:oxidoreductase activity, acting on paired donors, with incorporation or reduction of molecular oxygen"/>
    <property type="evidence" value="ECO:0007669"/>
    <property type="project" value="InterPro"/>
</dbReference>
<dbReference type="GO" id="GO:0016702">
    <property type="term" value="F:oxidoreductase activity, acting on single donors with incorporation of molecular oxygen, incorporation of two atoms of oxygen"/>
    <property type="evidence" value="ECO:0007669"/>
    <property type="project" value="InterPro"/>
</dbReference>
<feature type="domain" description="Lipoxygenase" evidence="8">
    <location>
        <begin position="691"/>
        <end position="837"/>
    </location>
</feature>
<evidence type="ECO:0000256" key="3">
    <source>
        <dbReference type="ARBA" id="ARBA00022617"/>
    </source>
</evidence>
<dbReference type="AlphaFoldDB" id="A0A485LQA3"/>
<gene>
    <name evidence="10" type="primary">Aste57867_23710</name>
    <name evidence="9" type="ORF">As57867_023638</name>
    <name evidence="10" type="ORF">ASTE57867_23710</name>
</gene>
<evidence type="ECO:0000256" key="6">
    <source>
        <dbReference type="ARBA" id="ARBA00023004"/>
    </source>
</evidence>
<keyword evidence="11" id="KW-1185">Reference proteome</keyword>
<dbReference type="Gene3D" id="1.10.630.10">
    <property type="entry name" value="Cytochrome P450"/>
    <property type="match status" value="1"/>
</dbReference>
<dbReference type="OrthoDB" id="61078at2759"/>
<dbReference type="InterPro" id="IPR013819">
    <property type="entry name" value="LipOase_C"/>
</dbReference>
<dbReference type="PANTHER" id="PTHR24286:SF24">
    <property type="entry name" value="LANOSTEROL 14-ALPHA DEMETHYLASE"/>
    <property type="match status" value="1"/>
</dbReference>
<dbReference type="GO" id="GO:0004497">
    <property type="term" value="F:monooxygenase activity"/>
    <property type="evidence" value="ECO:0007669"/>
    <property type="project" value="UniProtKB-KW"/>
</dbReference>
<keyword evidence="3" id="KW-0349">Heme</keyword>
<dbReference type="GO" id="GO:0005506">
    <property type="term" value="F:iron ion binding"/>
    <property type="evidence" value="ECO:0007669"/>
    <property type="project" value="InterPro"/>
</dbReference>
<dbReference type="Gene3D" id="1.20.245.10">
    <property type="entry name" value="Lipoxygenase-1, Domain 5"/>
    <property type="match status" value="1"/>
</dbReference>
<dbReference type="Proteomes" id="UP000332933">
    <property type="component" value="Unassembled WGS sequence"/>
</dbReference>
<evidence type="ECO:0000256" key="4">
    <source>
        <dbReference type="ARBA" id="ARBA00022723"/>
    </source>
</evidence>
<evidence type="ECO:0000313" key="10">
    <source>
        <dbReference type="EMBL" id="VFU00355.1"/>
    </source>
</evidence>
<dbReference type="EMBL" id="CAADRA010007327">
    <property type="protein sequence ID" value="VFU00355.1"/>
    <property type="molecule type" value="Genomic_DNA"/>
</dbReference>
<accession>A0A485LQA3</accession>
<evidence type="ECO:0000259" key="8">
    <source>
        <dbReference type="PROSITE" id="PS51393"/>
    </source>
</evidence>
<sequence>MGNAVQKEKAYVSKMIGFLKDPRTFMIDSRDLLGDVFLIESSLINQKIAGLTGPEALAQFEARFADGTLVKAGAIPGGIKELLGPILSVVDGDVHDKRKAAVLKAFTTPQLAKYAPVVRRIVQSEHSRWAARGGSLSLAVSTKDMVFKIMLAVLYGVEGDLDEFRAMVDDFVASIRKSASTAHPDGVAARDGFTQGLLAPAIATAKARVAEGKPLPCVLDCWLELNELSDDELVLEGFHVMFAGFGGTSGLATNLFTPLVTLPDIRAKFLEARDIFLAKYGDDRWHHVEDLGYINQYILEVKRLYVSGPTQVYGKAAKDFDVVTSKGTFHIPKGTVVTAGLETTHRDEEQWPNPSEFNPDRFADFELSQHLYKFCPHGVGQASQRRCAGEQLVTLVCQTIILSLFDFVWNMAPDQDYTLREPASIPVPVGELVAVGFTRRMDGGGAAAYGTAGTPDDWKFLRLPEAKSLVGPHSGGLFSDPRLDLWTQMMIKLIGKRQTRWNRPYANTALTIPKQQVVLEKLTLAQTHIQIPIVDEDWPSAPWLEVKQSNFLRDNAPFVDNFTHKFLPGEDGERYVMSKIGHMWPRVNVHWNDRYSDRAIELIAFNGLGSHMVEKLPAEQPDGSYYGILLNFMQVLEVRPGFAKYGADAFFDKQGKLLKIQRGDNTYTKSDKEWEYVKLCFRGSLQTKVTAVDHLLGIHITVANYLTTGSREQLPVNHPLRRLIKPFTFRTVAINFGAGRALFWPNGMLQRAYALSTAGMKQTWEFGLKHFVYNTFPDKVAKQNIDTIELPFHKDGMDYWTIVFNFVNAYVDLYYATDTALNTDKDAVNFWTYVTSISPSPLPSLAKKSLKDFIAEGIFLVSSMHNHLGTIAEYVSDPAFCPSAWVEGELAARPGNAVRLALIMTATGFTQPAITEDFSHVLLDDAAKTLARKFSADCFELIKVVDERNTTRVQPFQSFNPKTMEMAVSI</sequence>
<organism evidence="10 11">
    <name type="scientific">Aphanomyces stellatus</name>
    <dbReference type="NCBI Taxonomy" id="120398"/>
    <lineage>
        <taxon>Eukaryota</taxon>
        <taxon>Sar</taxon>
        <taxon>Stramenopiles</taxon>
        <taxon>Oomycota</taxon>
        <taxon>Saprolegniomycetes</taxon>
        <taxon>Saprolegniales</taxon>
        <taxon>Verrucalvaceae</taxon>
        <taxon>Aphanomyces</taxon>
    </lineage>
</organism>
<dbReference type="GO" id="GO:0016125">
    <property type="term" value="P:sterol metabolic process"/>
    <property type="evidence" value="ECO:0007669"/>
    <property type="project" value="TreeGrafter"/>
</dbReference>
<comment type="similarity">
    <text evidence="2">Belongs to the cytochrome P450 family.</text>
</comment>
<dbReference type="Pfam" id="PF00305">
    <property type="entry name" value="Lipoxygenase"/>
    <property type="match status" value="1"/>
</dbReference>
<keyword evidence="4" id="KW-0479">Metal-binding</keyword>
<keyword evidence="6" id="KW-0408">Iron</keyword>
<evidence type="ECO:0000256" key="2">
    <source>
        <dbReference type="ARBA" id="ARBA00010617"/>
    </source>
</evidence>
<dbReference type="EMBL" id="VJMH01007301">
    <property type="protein sequence ID" value="KAF0684313.1"/>
    <property type="molecule type" value="Genomic_DNA"/>
</dbReference>
<dbReference type="PANTHER" id="PTHR24286">
    <property type="entry name" value="CYTOCHROME P450 26"/>
    <property type="match status" value="1"/>
</dbReference>
<reference evidence="9" key="2">
    <citation type="submission" date="2019-06" db="EMBL/GenBank/DDBJ databases">
        <title>Genomics analysis of Aphanomyces spp. identifies a new class of oomycete effector associated with host adaptation.</title>
        <authorList>
            <person name="Gaulin E."/>
        </authorList>
    </citation>
    <scope>NUCLEOTIDE SEQUENCE</scope>
    <source>
        <strain evidence="9">CBS 578.67</strain>
    </source>
</reference>
<comment type="cofactor">
    <cofactor evidence="1">
        <name>heme</name>
        <dbReference type="ChEBI" id="CHEBI:30413"/>
    </cofactor>
</comment>
<proteinExistence type="inferred from homology"/>
<dbReference type="InterPro" id="IPR036226">
    <property type="entry name" value="LipOase_C_sf"/>
</dbReference>
<name>A0A485LQA3_9STRA</name>
<evidence type="ECO:0000256" key="7">
    <source>
        <dbReference type="ARBA" id="ARBA00023033"/>
    </source>
</evidence>
<evidence type="ECO:0000256" key="5">
    <source>
        <dbReference type="ARBA" id="ARBA00023002"/>
    </source>
</evidence>
<dbReference type="Pfam" id="PF00067">
    <property type="entry name" value="p450"/>
    <property type="match status" value="1"/>
</dbReference>
<dbReference type="PROSITE" id="PS51393">
    <property type="entry name" value="LIPOXYGENASE_3"/>
    <property type="match status" value="1"/>
</dbReference>
<dbReference type="CDD" id="cd00302">
    <property type="entry name" value="cytochrome_P450"/>
    <property type="match status" value="1"/>
</dbReference>